<organism evidence="2 3">
    <name type="scientific">Brevibacillus panacihumi W25</name>
    <dbReference type="NCBI Taxonomy" id="1408254"/>
    <lineage>
        <taxon>Bacteria</taxon>
        <taxon>Bacillati</taxon>
        <taxon>Bacillota</taxon>
        <taxon>Bacilli</taxon>
        <taxon>Bacillales</taxon>
        <taxon>Paenibacillaceae</taxon>
        <taxon>Brevibacillus</taxon>
    </lineage>
</organism>
<name>V6MCN6_9BACL</name>
<dbReference type="HOGENOM" id="CLU_055269_0_1_9"/>
<reference evidence="2 3" key="1">
    <citation type="journal article" date="2014" name="Genome Announc.">
        <title>Draft Genome Sequence of Brevibacillus panacihumi Strain W25, a Halotolerant Hydrocarbon-Degrading Bacterium.</title>
        <authorList>
            <person name="Wang X."/>
            <person name="Jin D."/>
            <person name="Zhou L."/>
            <person name="Wu L."/>
            <person name="An W."/>
            <person name="Chen Y."/>
            <person name="Zhao L."/>
        </authorList>
    </citation>
    <scope>NUCLEOTIDE SEQUENCE [LARGE SCALE GENOMIC DNA]</scope>
    <source>
        <strain evidence="2 3">W25</strain>
    </source>
</reference>
<dbReference type="PATRIC" id="fig|1408254.3.peg.599"/>
<accession>V6MCN6</accession>
<dbReference type="eggNOG" id="COG4244">
    <property type="taxonomic scope" value="Bacteria"/>
</dbReference>
<dbReference type="PROSITE" id="PS51257">
    <property type="entry name" value="PROKAR_LIPOPROTEIN"/>
    <property type="match status" value="1"/>
</dbReference>
<evidence type="ECO:0000313" key="2">
    <source>
        <dbReference type="EMBL" id="EST56289.1"/>
    </source>
</evidence>
<proteinExistence type="predicted"/>
<comment type="caution">
    <text evidence="2">The sequence shown here is derived from an EMBL/GenBank/DDBJ whole genome shotgun (WGS) entry which is preliminary data.</text>
</comment>
<evidence type="ECO:0000313" key="3">
    <source>
        <dbReference type="Proteomes" id="UP000017973"/>
    </source>
</evidence>
<sequence>MKKAERMVAALFILSLLAGCDKSDGQEAVSPTEAHHDSHIEHKSEEHGDAKRMQAVFSFTTGAAKAKEDAELAVHITDSEGNPVNDFELNHEKLLHLIVVSEDLSYFSHLHPSYQGNGIFRLPLRFPAGGKYKVFADFKPVGGNNTTVGEWLEVEGTTLKAEAIQVDLGRVKEVEDKEIALSPVKLKANEETALTFSFRDARTKEQITDLEPYLGATGHVVILSRDAGHYLHVHPLDEASTGPEARFVTSFPQPGIYKIWGQFQHRGKVITVPFVVQVE</sequence>
<dbReference type="STRING" id="1408254.T458_02935"/>
<dbReference type="AlphaFoldDB" id="V6MCN6"/>
<dbReference type="EMBL" id="AYJU01000001">
    <property type="protein sequence ID" value="EST56289.1"/>
    <property type="molecule type" value="Genomic_DNA"/>
</dbReference>
<dbReference type="RefSeq" id="WP_023554673.1">
    <property type="nucleotide sequence ID" value="NZ_KI629782.1"/>
</dbReference>
<protein>
    <recommendedName>
        <fullName evidence="4">YtkA-like domain-containing protein</fullName>
    </recommendedName>
</protein>
<feature type="compositionally biased region" description="Basic and acidic residues" evidence="1">
    <location>
        <begin position="33"/>
        <end position="48"/>
    </location>
</feature>
<dbReference type="Proteomes" id="UP000017973">
    <property type="component" value="Unassembled WGS sequence"/>
</dbReference>
<feature type="region of interest" description="Disordered" evidence="1">
    <location>
        <begin position="25"/>
        <end position="48"/>
    </location>
</feature>
<evidence type="ECO:0000256" key="1">
    <source>
        <dbReference type="SAM" id="MobiDB-lite"/>
    </source>
</evidence>
<gene>
    <name evidence="2" type="ORF">T458_02935</name>
</gene>
<evidence type="ECO:0008006" key="4">
    <source>
        <dbReference type="Google" id="ProtNLM"/>
    </source>
</evidence>
<keyword evidence="3" id="KW-1185">Reference proteome</keyword>